<evidence type="ECO:0000313" key="4">
    <source>
        <dbReference type="Proteomes" id="UP000598488"/>
    </source>
</evidence>
<reference evidence="3 4" key="1">
    <citation type="submission" date="2020-12" db="EMBL/GenBank/DDBJ databases">
        <title>Comparative genome analysis of fungal antagonists Marinomonas ostreistagni 398 and M. spartinae 468.</title>
        <authorList>
            <person name="Fields J.L."/>
            <person name="Mavrodi O.V."/>
            <person name="Biber P.D."/>
            <person name="Indest K.J."/>
            <person name="Mavrodi D.V."/>
        </authorList>
    </citation>
    <scope>NUCLEOTIDE SEQUENCE [LARGE SCALE GENOMIC DNA]</scope>
    <source>
        <strain evidence="3 4">USM7</strain>
    </source>
</reference>
<comment type="caution">
    <text evidence="3">The sequence shown here is derived from an EMBL/GenBank/DDBJ whole genome shotgun (WGS) entry which is preliminary data.</text>
</comment>
<evidence type="ECO:0000256" key="1">
    <source>
        <dbReference type="SAM" id="Phobius"/>
    </source>
</evidence>
<organism evidence="3 4">
    <name type="scientific">Marinomonas ostreistagni</name>
    <dbReference type="NCBI Taxonomy" id="359209"/>
    <lineage>
        <taxon>Bacteria</taxon>
        <taxon>Pseudomonadati</taxon>
        <taxon>Pseudomonadota</taxon>
        <taxon>Gammaproteobacteria</taxon>
        <taxon>Oceanospirillales</taxon>
        <taxon>Oceanospirillaceae</taxon>
        <taxon>Marinomonas</taxon>
    </lineage>
</organism>
<keyword evidence="1" id="KW-0472">Membrane</keyword>
<keyword evidence="4" id="KW-1185">Reference proteome</keyword>
<dbReference type="EMBL" id="JAEMUH010000005">
    <property type="protein sequence ID" value="MBJ7550284.1"/>
    <property type="molecule type" value="Genomic_DNA"/>
</dbReference>
<feature type="transmembrane region" description="Helical" evidence="1">
    <location>
        <begin position="76"/>
        <end position="96"/>
    </location>
</feature>
<evidence type="ECO:0000313" key="3">
    <source>
        <dbReference type="EMBL" id="MBJ7550284.1"/>
    </source>
</evidence>
<feature type="domain" description="DUF1468" evidence="2">
    <location>
        <begin position="15"/>
        <end position="149"/>
    </location>
</feature>
<dbReference type="RefSeq" id="WP_199461917.1">
    <property type="nucleotide sequence ID" value="NZ_JAEMUH010000005.1"/>
</dbReference>
<evidence type="ECO:0000259" key="2">
    <source>
        <dbReference type="Pfam" id="PF07331"/>
    </source>
</evidence>
<dbReference type="Proteomes" id="UP000598488">
    <property type="component" value="Unassembled WGS sequence"/>
</dbReference>
<feature type="transmembrane region" description="Helical" evidence="1">
    <location>
        <begin position="12"/>
        <end position="30"/>
    </location>
</feature>
<dbReference type="Pfam" id="PF07331">
    <property type="entry name" value="TctB"/>
    <property type="match status" value="1"/>
</dbReference>
<protein>
    <submittedName>
        <fullName evidence="3">Tripartite tricarboxylate transporter TctB family protein</fullName>
    </submittedName>
</protein>
<feature type="transmembrane region" description="Helical" evidence="1">
    <location>
        <begin position="126"/>
        <end position="148"/>
    </location>
</feature>
<proteinExistence type="predicted"/>
<sequence>MSRVLLRHPGEALFSLAVLVGAAYLFWQAFHIADAGSLSSPASLPIAASTIMVISASIIVIKTLRMPLHPELRFSHHIFPPIIALVMALLLIFGLALEPVGFLLSAFCFLLLGFVFLYRGKMLWNIGLAITSLALVYLIFRLIFQVVLPEGIVPEREWLAQLAQWFETQE</sequence>
<gene>
    <name evidence="3" type="ORF">JHD44_06295</name>
</gene>
<feature type="transmembrane region" description="Helical" evidence="1">
    <location>
        <begin position="42"/>
        <end position="64"/>
    </location>
</feature>
<accession>A0ABS0Z9F7</accession>
<name>A0ABS0Z9F7_9GAMM</name>
<dbReference type="InterPro" id="IPR009936">
    <property type="entry name" value="DUF1468"/>
</dbReference>
<feature type="transmembrane region" description="Helical" evidence="1">
    <location>
        <begin position="102"/>
        <end position="119"/>
    </location>
</feature>
<keyword evidence="1" id="KW-0812">Transmembrane</keyword>
<keyword evidence="1" id="KW-1133">Transmembrane helix</keyword>